<keyword evidence="1" id="KW-0812">Transmembrane</keyword>
<feature type="transmembrane region" description="Helical" evidence="1">
    <location>
        <begin position="88"/>
        <end position="104"/>
    </location>
</feature>
<name>A0A1G2L2Q6_9BACT</name>
<gene>
    <name evidence="2" type="ORF">A2934_04440</name>
</gene>
<sequence length="119" mass="13690">MQANDIISKLEEEKLRKQIMKRVYMRWFLTRKLPQVLAEIGVIGFLVIFAQSRVSFLSVFKNAYVSAISDPIGLGHFFYSAFSHTTPSVRMLAGILAILVFLIIRDIRATRKYNPLLLQ</sequence>
<keyword evidence="1" id="KW-0472">Membrane</keyword>
<feature type="transmembrane region" description="Helical" evidence="1">
    <location>
        <begin position="33"/>
        <end position="50"/>
    </location>
</feature>
<dbReference type="AlphaFoldDB" id="A0A1G2L2Q6"/>
<reference evidence="2 3" key="1">
    <citation type="journal article" date="2016" name="Nat. Commun.">
        <title>Thousands of microbial genomes shed light on interconnected biogeochemical processes in an aquifer system.</title>
        <authorList>
            <person name="Anantharaman K."/>
            <person name="Brown C.T."/>
            <person name="Hug L.A."/>
            <person name="Sharon I."/>
            <person name="Castelle C.J."/>
            <person name="Probst A.J."/>
            <person name="Thomas B.C."/>
            <person name="Singh A."/>
            <person name="Wilkins M.J."/>
            <person name="Karaoz U."/>
            <person name="Brodie E.L."/>
            <person name="Williams K.H."/>
            <person name="Hubbard S.S."/>
            <person name="Banfield J.F."/>
        </authorList>
    </citation>
    <scope>NUCLEOTIDE SEQUENCE [LARGE SCALE GENOMIC DNA]</scope>
</reference>
<evidence type="ECO:0000313" key="3">
    <source>
        <dbReference type="Proteomes" id="UP000177982"/>
    </source>
</evidence>
<protein>
    <submittedName>
        <fullName evidence="2">Uncharacterized protein</fullName>
    </submittedName>
</protein>
<evidence type="ECO:0000313" key="2">
    <source>
        <dbReference type="EMBL" id="OHA05814.1"/>
    </source>
</evidence>
<accession>A0A1G2L2Q6</accession>
<proteinExistence type="predicted"/>
<evidence type="ECO:0000256" key="1">
    <source>
        <dbReference type="SAM" id="Phobius"/>
    </source>
</evidence>
<dbReference type="EMBL" id="MHQO01000043">
    <property type="protein sequence ID" value="OHA05814.1"/>
    <property type="molecule type" value="Genomic_DNA"/>
</dbReference>
<comment type="caution">
    <text evidence="2">The sequence shown here is derived from an EMBL/GenBank/DDBJ whole genome shotgun (WGS) entry which is preliminary data.</text>
</comment>
<keyword evidence="1" id="KW-1133">Transmembrane helix</keyword>
<dbReference type="Proteomes" id="UP000177982">
    <property type="component" value="Unassembled WGS sequence"/>
</dbReference>
<organism evidence="2 3">
    <name type="scientific">Candidatus Sungbacteria bacterium RIFCSPLOWO2_01_FULL_47_10</name>
    <dbReference type="NCBI Taxonomy" id="1802276"/>
    <lineage>
        <taxon>Bacteria</taxon>
        <taxon>Candidatus Sungiibacteriota</taxon>
    </lineage>
</organism>